<dbReference type="GO" id="GO:0030261">
    <property type="term" value="P:chromosome condensation"/>
    <property type="evidence" value="ECO:0007669"/>
    <property type="project" value="InterPro"/>
</dbReference>
<dbReference type="InterPro" id="IPR036277">
    <property type="entry name" value="SMC_hinge_sf"/>
</dbReference>
<dbReference type="Pfam" id="PF02463">
    <property type="entry name" value="SMC_N"/>
    <property type="match status" value="1"/>
</dbReference>
<dbReference type="AlphaFoldDB" id="A0A9X2F7K8"/>
<evidence type="ECO:0000256" key="2">
    <source>
        <dbReference type="ARBA" id="ARBA00022741"/>
    </source>
</evidence>
<dbReference type="InterPro" id="IPR027417">
    <property type="entry name" value="P-loop_NTPase"/>
</dbReference>
<feature type="coiled-coil region" evidence="6">
    <location>
        <begin position="452"/>
        <end position="486"/>
    </location>
</feature>
<comment type="subunit">
    <text evidence="6">Homodimer.</text>
</comment>
<dbReference type="InterPro" id="IPR024704">
    <property type="entry name" value="SMC"/>
</dbReference>
<evidence type="ECO:0000256" key="3">
    <source>
        <dbReference type="ARBA" id="ARBA00022840"/>
    </source>
</evidence>
<keyword evidence="4 6" id="KW-0175">Coiled coil</keyword>
<evidence type="ECO:0000313" key="9">
    <source>
        <dbReference type="Proteomes" id="UP001155241"/>
    </source>
</evidence>
<dbReference type="GO" id="GO:0005524">
    <property type="term" value="F:ATP binding"/>
    <property type="evidence" value="ECO:0007669"/>
    <property type="project" value="UniProtKB-UniRule"/>
</dbReference>
<evidence type="ECO:0000313" key="8">
    <source>
        <dbReference type="EMBL" id="MCO6043072.1"/>
    </source>
</evidence>
<protein>
    <recommendedName>
        <fullName evidence="6">Chromosome partition protein Smc</fullName>
    </recommendedName>
</protein>
<dbReference type="EMBL" id="JAMXLR010000017">
    <property type="protein sequence ID" value="MCO6043072.1"/>
    <property type="molecule type" value="Genomic_DNA"/>
</dbReference>
<keyword evidence="2 6" id="KW-0547">Nucleotide-binding</keyword>
<keyword evidence="3 6" id="KW-0067">ATP-binding</keyword>
<comment type="caution">
    <text evidence="8">The sequence shown here is derived from an EMBL/GenBank/DDBJ whole genome shotgun (WGS) entry which is preliminary data.</text>
</comment>
<evidence type="ECO:0000256" key="5">
    <source>
        <dbReference type="ARBA" id="ARBA00023125"/>
    </source>
</evidence>
<dbReference type="GO" id="GO:0003677">
    <property type="term" value="F:DNA binding"/>
    <property type="evidence" value="ECO:0007669"/>
    <property type="project" value="UniProtKB-UniRule"/>
</dbReference>
<feature type="coiled-coil region" evidence="6">
    <location>
        <begin position="984"/>
        <end position="1028"/>
    </location>
</feature>
<dbReference type="Pfam" id="PF06470">
    <property type="entry name" value="SMC_hinge"/>
    <property type="match status" value="1"/>
</dbReference>
<feature type="coiled-coil region" evidence="6">
    <location>
        <begin position="168"/>
        <end position="202"/>
    </location>
</feature>
<dbReference type="GO" id="GO:0007062">
    <property type="term" value="P:sister chromatid cohesion"/>
    <property type="evidence" value="ECO:0007669"/>
    <property type="project" value="InterPro"/>
</dbReference>
<comment type="domain">
    <text evidence="6">Contains large globular domains required for ATP hydrolysis at each terminus and a third globular domain forming a flexible hinge near the middle of the molecule. These domains are separated by coiled-coil structures.</text>
</comment>
<feature type="coiled-coil region" evidence="6">
    <location>
        <begin position="674"/>
        <end position="938"/>
    </location>
</feature>
<reference evidence="8" key="1">
    <citation type="submission" date="2022-06" db="EMBL/GenBank/DDBJ databases">
        <title>Aeoliella straminimaris, a novel planctomycete from sediments.</title>
        <authorList>
            <person name="Vitorino I.R."/>
            <person name="Lage O.M."/>
        </authorList>
    </citation>
    <scope>NUCLEOTIDE SEQUENCE</scope>
    <source>
        <strain evidence="8">ICT_H6.2</strain>
    </source>
</reference>
<dbReference type="GO" id="GO:0005737">
    <property type="term" value="C:cytoplasm"/>
    <property type="evidence" value="ECO:0007669"/>
    <property type="project" value="UniProtKB-SubCell"/>
</dbReference>
<comment type="subcellular location">
    <subcellularLocation>
        <location evidence="6">Cytoplasm</location>
    </subcellularLocation>
</comment>
<evidence type="ECO:0000256" key="1">
    <source>
        <dbReference type="ARBA" id="ARBA00022490"/>
    </source>
</evidence>
<keyword evidence="9" id="KW-1185">Reference proteome</keyword>
<dbReference type="Gene3D" id="3.40.50.300">
    <property type="entry name" value="P-loop containing nucleotide triphosphate hydrolases"/>
    <property type="match status" value="2"/>
</dbReference>
<feature type="coiled-coil region" evidence="6">
    <location>
        <begin position="263"/>
        <end position="402"/>
    </location>
</feature>
<comment type="similarity">
    <text evidence="6">Belongs to the SMC family.</text>
</comment>
<dbReference type="SUPFAM" id="SSF52540">
    <property type="entry name" value="P-loop containing nucleoside triphosphate hydrolases"/>
    <property type="match status" value="1"/>
</dbReference>
<feature type="binding site" evidence="6">
    <location>
        <begin position="31"/>
        <end position="38"/>
    </location>
    <ligand>
        <name>ATP</name>
        <dbReference type="ChEBI" id="CHEBI:30616"/>
    </ligand>
</feature>
<dbReference type="SMART" id="SM00968">
    <property type="entry name" value="SMC_hinge"/>
    <property type="match status" value="1"/>
</dbReference>
<dbReference type="SUPFAM" id="SSF75553">
    <property type="entry name" value="Smc hinge domain"/>
    <property type="match status" value="1"/>
</dbReference>
<dbReference type="CDD" id="cd03278">
    <property type="entry name" value="ABC_SMC_barmotin"/>
    <property type="match status" value="1"/>
</dbReference>
<feature type="domain" description="SMC hinge" evidence="7">
    <location>
        <begin position="519"/>
        <end position="633"/>
    </location>
</feature>
<evidence type="ECO:0000259" key="7">
    <source>
        <dbReference type="SMART" id="SM00968"/>
    </source>
</evidence>
<dbReference type="RefSeq" id="WP_252851172.1">
    <property type="nucleotide sequence ID" value="NZ_JAMXLR010000017.1"/>
</dbReference>
<dbReference type="HAMAP" id="MF_01894">
    <property type="entry name" value="Smc_prok"/>
    <property type="match status" value="1"/>
</dbReference>
<dbReference type="PANTHER" id="PTHR43977">
    <property type="entry name" value="STRUCTURAL MAINTENANCE OF CHROMOSOMES PROTEIN 3"/>
    <property type="match status" value="1"/>
</dbReference>
<dbReference type="InterPro" id="IPR011890">
    <property type="entry name" value="SMC_prok"/>
</dbReference>
<dbReference type="Proteomes" id="UP001155241">
    <property type="component" value="Unassembled WGS sequence"/>
</dbReference>
<dbReference type="InterPro" id="IPR003395">
    <property type="entry name" value="RecF/RecN/SMC_N"/>
</dbReference>
<evidence type="ECO:0000256" key="6">
    <source>
        <dbReference type="HAMAP-Rule" id="MF_01894"/>
    </source>
</evidence>
<proteinExistence type="inferred from homology"/>
<dbReference type="GO" id="GO:0007059">
    <property type="term" value="P:chromosome segregation"/>
    <property type="evidence" value="ECO:0007669"/>
    <property type="project" value="UniProtKB-UniRule"/>
</dbReference>
<dbReference type="InterPro" id="IPR010935">
    <property type="entry name" value="SMC_hinge"/>
</dbReference>
<dbReference type="Gene3D" id="1.20.1060.20">
    <property type="match status" value="1"/>
</dbReference>
<sequence>MLKALELSGFKSFADKTRFEFHEGVTVVVGPNGSGKSNVVDAIKWVLGTQSAKSLRGSEMTDVIFNGSGSRGALNAAEVTLVLDNADGKYGGESQGRDVAITRRVYRSGEGEYLINGGACRLRDIRDLLAGTGIGTEAYSIIEQGKVDGLLQASPRDRRAIFEEAAGISRFRAKRQDAARRLARVEQNLLRLSDIVDEVESRLRSIRMQAGKAQRYREGVKRLKELRTEIGIADWFRFTQRVDNVAGELANFADEDNQRREWMESAEQELPQLEQAVAEAQAECEKVDQQIAGIREQVVSSQATIDGLTGREEDLQANIEALEQQWQAATAPQPQEPENNDSVVTRLEVARSEYDDHSRSLADASEKLSHHTTLAARLSAQVEELSKRLSATDNRLELMREKLSSMGERRTANSAELESAQEQLAPLHRQLESLHRSVADAREQFNQADSHCQACEQKLESARSELNQNEQRLTEVRRECQRAETDLAAGRHRIELIGELDRQQQNTNQKVQHFVAHTLGTKPVVVADVLHVDVDTAPIIEAALGVLAEYVVVPSTEKLLNYADQLPADARLMLLDCRTPVSAIDQMDLSDEHGVWGRADQFVDSESVYQPLVRRLLGRTWVVDTLATAHRLARHTGHGLHFVTADGDVLGAEGTVVTGRRDQARASLTRRHNLEELRQQVAQLEPAAKKLTEEQENLEQACERWRHEVTEALDRDRQAREQLSQLREQIASASTAEKVAGQRAEELRVQAEKLTAARQQIDVEETATRNALKTLEGQRDGLASSCSELRQQYSVATAEQSTQRDLVGRLEVETAKLQQQIDLLEEAAVTTSGGPSAVDLRKELERQRQALDERLAKLREQREKAEARLTELKSQLDEQTPIREACLARRKEAQGRRDALQQRLSAARRHVDETQSRRSQLEVTLAKLEHQRQSLVDRLKEDYEIDLPEVAAAAPQERPEIDRKQVEQEINQIRDSLHRIGAVNVDALDELEEIESRFESISAQYNDLSQAKASLEKLMTKLNTESRQMFLSTVDTVRGHFQELFRRLFGGGEADLILEEYESEDAMDCGVEIRACPPGKDTRTISLLSGGEKTMTCVALLLAMFRSKPSPFCVLDEVDAALDEANVGRFTGVLSDFLSNTQFVVITHSKKTMTGANTLYGVTMQESGISKQVSVRFDDVTEDGFIKPSAMGQSLKKAA</sequence>
<dbReference type="GO" id="GO:0016887">
    <property type="term" value="F:ATP hydrolysis activity"/>
    <property type="evidence" value="ECO:0007669"/>
    <property type="project" value="InterPro"/>
</dbReference>
<comment type="function">
    <text evidence="6">Required for chromosome condensation and partitioning.</text>
</comment>
<dbReference type="GO" id="GO:0005694">
    <property type="term" value="C:chromosome"/>
    <property type="evidence" value="ECO:0007669"/>
    <property type="project" value="InterPro"/>
</dbReference>
<name>A0A9X2F7K8_9BACT</name>
<accession>A0A9X2F7K8</accession>
<organism evidence="8 9">
    <name type="scientific">Aeoliella straminimaris</name>
    <dbReference type="NCBI Taxonomy" id="2954799"/>
    <lineage>
        <taxon>Bacteria</taxon>
        <taxon>Pseudomonadati</taxon>
        <taxon>Planctomycetota</taxon>
        <taxon>Planctomycetia</taxon>
        <taxon>Pirellulales</taxon>
        <taxon>Lacipirellulaceae</taxon>
        <taxon>Aeoliella</taxon>
    </lineage>
</organism>
<gene>
    <name evidence="6 8" type="primary">smc</name>
    <name evidence="8" type="ORF">NG895_04065</name>
</gene>
<dbReference type="SUPFAM" id="SSF57997">
    <property type="entry name" value="Tropomyosin"/>
    <property type="match status" value="1"/>
</dbReference>
<keyword evidence="5 6" id="KW-0238">DNA-binding</keyword>
<dbReference type="Gene3D" id="1.10.287.1490">
    <property type="match status" value="1"/>
</dbReference>
<dbReference type="PIRSF" id="PIRSF005719">
    <property type="entry name" value="SMC"/>
    <property type="match status" value="1"/>
</dbReference>
<dbReference type="NCBIfam" id="TIGR02168">
    <property type="entry name" value="SMC_prok_B"/>
    <property type="match status" value="1"/>
</dbReference>
<dbReference type="GO" id="GO:0006260">
    <property type="term" value="P:DNA replication"/>
    <property type="evidence" value="ECO:0007669"/>
    <property type="project" value="UniProtKB-UniRule"/>
</dbReference>
<dbReference type="Gene3D" id="3.30.70.1620">
    <property type="match status" value="1"/>
</dbReference>
<keyword evidence="1 6" id="KW-0963">Cytoplasm</keyword>
<evidence type="ECO:0000256" key="4">
    <source>
        <dbReference type="ARBA" id="ARBA00023054"/>
    </source>
</evidence>